<evidence type="ECO:0000256" key="1">
    <source>
        <dbReference type="SAM" id="Coils"/>
    </source>
</evidence>
<sequence length="824" mass="94154">MGSASSSNAFERNDADDVYRDPYWISDARSPSGAAPESNRSQNRNSPEPHAKLDSNETVSARLSEENNAKLDEFRAELERKREQRKAIIEEKRKEMEELKAEIDRLKRENDELKSPNINPSGEMDRLLKENEELKNLLKEKCSIVEESEFLANNNRELKGSITEMQDALRRLNVEVSNFDKERENYKKHVVALKDVIAVSKNMLQIRESQLKELKKKVEIIEQTLADKEMNVMSDGLRQEYERQIANMKRLKDLYEERRRAERREKDEISSQLQDAKKDLELQNKKISELEARISELELDNSNKYDSIKSLELNLGLSKAENRQYQEELSVINQLFSETLLKYNTSQELDLDKLQKQLEDHHGLLKDIVINEVSSEVSYALPKVLLELINQLNDVKDTNINEQTESTNDPQASSTTTTRHEMNSAEEIVQNLPKVWRVLIELLSHQILPNNILTYDEETNENPCYKEIETAKGTSLVLSVSQTFIRLKDLIVEKKSLEKETAHLKHLNGHLENRLQDQEKRLELVQNELSKTWLVVGKLQKQHHLLHTQEKILRYELAQKRKLLNELKAELEYSREKWTQAREKNTTTEEQWKQLRKEFASRKNTTTFDEFNNSAESGYSDDREGSSDDEPGYETDVSECDKKIPVASASNENAGAIVEDVELSSTEDQPAVSSTSLIPDEANSSELSVNVSTRKDEESKDSVVLECGSKNPVASESDTVEGIQEENVPECSSKNQPGTSSSSKVSAEPNSSRVESSLSFDEMIARKEERLRRLEGQTTDLVAQAANTASRSVEISNKLDTLHEIYGESNEPSDNTAGDSTSEE</sequence>
<reference evidence="3" key="1">
    <citation type="submission" date="2022-01" db="EMBL/GenBank/DDBJ databases">
        <authorList>
            <person name="King R."/>
        </authorList>
    </citation>
    <scope>NUCLEOTIDE SEQUENCE</scope>
</reference>
<feature type="compositionally biased region" description="Basic and acidic residues" evidence="2">
    <location>
        <begin position="11"/>
        <end position="20"/>
    </location>
</feature>
<dbReference type="AlphaFoldDB" id="A0A9N9XL07"/>
<feature type="region of interest" description="Disordered" evidence="2">
    <location>
        <begin position="1"/>
        <end position="71"/>
    </location>
</feature>
<feature type="compositionally biased region" description="Acidic residues" evidence="2">
    <location>
        <begin position="627"/>
        <end position="638"/>
    </location>
</feature>
<gene>
    <name evidence="3" type="ORF">PHYEVI_LOCUS2396</name>
</gene>
<dbReference type="EMBL" id="OU900104">
    <property type="protein sequence ID" value="CAG9855965.1"/>
    <property type="molecule type" value="Genomic_DNA"/>
</dbReference>
<feature type="compositionally biased region" description="Polar residues" evidence="2">
    <location>
        <begin position="730"/>
        <end position="759"/>
    </location>
</feature>
<feature type="compositionally biased region" description="Polar residues" evidence="2">
    <location>
        <begin position="663"/>
        <end position="692"/>
    </location>
</feature>
<evidence type="ECO:0000313" key="3">
    <source>
        <dbReference type="EMBL" id="CAG9855965.1"/>
    </source>
</evidence>
<feature type="compositionally biased region" description="Polar residues" evidence="2">
    <location>
        <begin position="1"/>
        <end position="10"/>
    </location>
</feature>
<proteinExistence type="predicted"/>
<dbReference type="OrthoDB" id="8191583at2759"/>
<protein>
    <submittedName>
        <fullName evidence="3">Uncharacterized protein</fullName>
    </submittedName>
</protein>
<accession>A0A9N9XL07</accession>
<keyword evidence="4" id="KW-1185">Reference proteome</keyword>
<keyword evidence="1" id="KW-0175">Coiled coil</keyword>
<feature type="region of interest" description="Disordered" evidence="2">
    <location>
        <begin position="662"/>
        <end position="761"/>
    </location>
</feature>
<feature type="compositionally biased region" description="Polar residues" evidence="2">
    <location>
        <begin position="810"/>
        <end position="824"/>
    </location>
</feature>
<name>A0A9N9XL07_PHYSR</name>
<evidence type="ECO:0000256" key="2">
    <source>
        <dbReference type="SAM" id="MobiDB-lite"/>
    </source>
</evidence>
<feature type="compositionally biased region" description="Polar residues" evidence="2">
    <location>
        <begin position="603"/>
        <end position="617"/>
    </location>
</feature>
<organism evidence="3 4">
    <name type="scientific">Phyllotreta striolata</name>
    <name type="common">Striped flea beetle</name>
    <name type="synonym">Crioceris striolata</name>
    <dbReference type="NCBI Taxonomy" id="444603"/>
    <lineage>
        <taxon>Eukaryota</taxon>
        <taxon>Metazoa</taxon>
        <taxon>Ecdysozoa</taxon>
        <taxon>Arthropoda</taxon>
        <taxon>Hexapoda</taxon>
        <taxon>Insecta</taxon>
        <taxon>Pterygota</taxon>
        <taxon>Neoptera</taxon>
        <taxon>Endopterygota</taxon>
        <taxon>Coleoptera</taxon>
        <taxon>Polyphaga</taxon>
        <taxon>Cucujiformia</taxon>
        <taxon>Chrysomeloidea</taxon>
        <taxon>Chrysomelidae</taxon>
        <taxon>Galerucinae</taxon>
        <taxon>Alticini</taxon>
        <taxon>Phyllotreta</taxon>
    </lineage>
</organism>
<feature type="region of interest" description="Disordered" evidence="2">
    <location>
        <begin position="804"/>
        <end position="824"/>
    </location>
</feature>
<feature type="compositionally biased region" description="Polar residues" evidence="2">
    <location>
        <begin position="400"/>
        <end position="417"/>
    </location>
</feature>
<feature type="region of interest" description="Disordered" evidence="2">
    <location>
        <begin position="603"/>
        <end position="639"/>
    </location>
</feature>
<feature type="compositionally biased region" description="Basic and acidic residues" evidence="2">
    <location>
        <begin position="693"/>
        <end position="703"/>
    </location>
</feature>
<feature type="region of interest" description="Disordered" evidence="2">
    <location>
        <begin position="399"/>
        <end position="421"/>
    </location>
</feature>
<feature type="coiled-coil region" evidence="1">
    <location>
        <begin position="487"/>
        <end position="584"/>
    </location>
</feature>
<evidence type="ECO:0000313" key="4">
    <source>
        <dbReference type="Proteomes" id="UP001153712"/>
    </source>
</evidence>
<dbReference type="Proteomes" id="UP001153712">
    <property type="component" value="Chromosome 11"/>
</dbReference>